<feature type="compositionally biased region" description="Gly residues" evidence="7">
    <location>
        <begin position="218"/>
        <end position="229"/>
    </location>
</feature>
<dbReference type="Pfam" id="PF13967">
    <property type="entry name" value="RSN1_TM"/>
    <property type="match status" value="1"/>
</dbReference>
<feature type="compositionally biased region" description="Low complexity" evidence="7">
    <location>
        <begin position="310"/>
        <end position="321"/>
    </location>
</feature>
<evidence type="ECO:0000256" key="5">
    <source>
        <dbReference type="ARBA" id="ARBA00022989"/>
    </source>
</evidence>
<comment type="subcellular location">
    <subcellularLocation>
        <location evidence="1">Membrane</location>
        <topology evidence="1">Multi-pass membrane protein</topology>
    </subcellularLocation>
</comment>
<keyword evidence="3" id="KW-0813">Transport</keyword>
<evidence type="ECO:0000256" key="8">
    <source>
        <dbReference type="SAM" id="Phobius"/>
    </source>
</evidence>
<evidence type="ECO:0000313" key="12">
    <source>
        <dbReference type="EMBL" id="KAG2482060.1"/>
    </source>
</evidence>
<keyword evidence="6 8" id="KW-0472">Membrane</keyword>
<evidence type="ECO:0000256" key="4">
    <source>
        <dbReference type="ARBA" id="ARBA00022692"/>
    </source>
</evidence>
<dbReference type="Proteomes" id="UP000612055">
    <property type="component" value="Unassembled WGS sequence"/>
</dbReference>
<feature type="compositionally biased region" description="Gly residues" evidence="7">
    <location>
        <begin position="442"/>
        <end position="452"/>
    </location>
</feature>
<feature type="transmembrane region" description="Helical" evidence="8">
    <location>
        <begin position="926"/>
        <end position="946"/>
    </location>
</feature>
<sequence length="1144" mass="121194">MAAGGGAVLTSFLVNLLVAAGCFLAFSLLRAQPWSKRFFAPRRYAPDLPLHPRRLPAAPWAWLGPVLAYPEEALIDECGLDCAIYLRVLRFGILLFLGLSFWCLVTVLPANLTSGEIDRLIRSGQAAASTARVNGNEYRFTDFDRFSLSNVAPGSPKLWVHLVSLYVVTGYTLWLLGRFNRESVLLRLMFLGNAKRGGPSHTVLVSDIPAIADVVPNGNGGAKQQGPEGGPAPEVALELGPLPFPRPPEAAPSSTGAEGAAGGGPGAAASLPLSGTPPPASAPSSAPSTAATAGRWGSFAAAPAGPGVHATTRPTPAAATAPGPPAEGLYPGSLPLPTPFAAAAAQLQPLPSSASAAATAPDAGVKGGARRADGGGAGDKGDGGGGGASLLSRVSGWIWGRRGRGQGGGGRGGRGGAGGDVGSGRADQQRGSSGRGRDVSSGGSGGGGGSDGGGEEEAVRIGLALPPPPAAGDLPPRQGDQEGGDGGEEGEGEEESEEEGEWPLVLLPEWGVDTAPREGSLRGGKRFAYDVADPSLDPGWQARSRLGEGLSPEQLVEAEFTAVYGPGAVAAVNLVPDTRDLEPLLLETLRDRLDLLSHRLRLHAPPPAPLLRVQGWRYGAWGRREVGGGLLGRRVDAVEFWIKRLRHLRDRIREAQADPRRRCAPAAFVTFTTRTAQAVGSAALHAHTERSWLVGPAPAPFELVWPNLGLTGAERGARRWSLWILFWLMALFFMIPVTAIQALIEVPKLARLPVLGPIVRAPAVRQILEAVVPGLALKLFLTVVPMLLRAMALHSGARAESAVDFGVVRRYFLFQVIVVFGGNVIAGSFFNQLQRWVSAPGSVPSTLGRAIPMTSTFFINYLITNGLGAKSIAFLRLPAFAVFWVLSRFAGSPRAKQRLWMFQYTDYGTTTVDHTITVLLGLTFSLINPIVCPAALAYFLVTSVGERYNNIYVFRRRYESAGKLWKTVYNQVMTSLYVMQITLIGLLGLKRFPWVVLAVPCPLTTLACHLSTLALYRRPWTVTALHDAAELDAAEAAERRGALREEARKARKASRRRGPGVGGGGPVELGLPLLAEEVEAEARLRSALASDAGALEPSPAERQALAQTYRNPCFKVPLDPLEDLEALAAQLRATAEERRRQGRV</sequence>
<feature type="compositionally biased region" description="Gly residues" evidence="7">
    <location>
        <begin position="374"/>
        <end position="388"/>
    </location>
</feature>
<dbReference type="GO" id="GO:0005886">
    <property type="term" value="C:plasma membrane"/>
    <property type="evidence" value="ECO:0007669"/>
    <property type="project" value="TreeGrafter"/>
</dbReference>
<feature type="transmembrane region" description="Helical" evidence="8">
    <location>
        <begin position="6"/>
        <end position="29"/>
    </location>
</feature>
<feature type="transmembrane region" description="Helical" evidence="8">
    <location>
        <begin position="967"/>
        <end position="988"/>
    </location>
</feature>
<feature type="compositionally biased region" description="Gly residues" evidence="7">
    <location>
        <begin position="405"/>
        <end position="422"/>
    </location>
</feature>
<feature type="compositionally biased region" description="Acidic residues" evidence="7">
    <location>
        <begin position="482"/>
        <end position="501"/>
    </location>
</feature>
<feature type="transmembrane region" description="Helical" evidence="8">
    <location>
        <begin position="811"/>
        <end position="830"/>
    </location>
</feature>
<evidence type="ECO:0000256" key="3">
    <source>
        <dbReference type="ARBA" id="ARBA00022448"/>
    </source>
</evidence>
<keyword evidence="4 8" id="KW-0812">Transmembrane</keyword>
<evidence type="ECO:0000259" key="11">
    <source>
        <dbReference type="Pfam" id="PF14703"/>
    </source>
</evidence>
<evidence type="ECO:0000256" key="2">
    <source>
        <dbReference type="ARBA" id="ARBA00007779"/>
    </source>
</evidence>
<feature type="transmembrane region" description="Helical" evidence="8">
    <location>
        <begin position="874"/>
        <end position="891"/>
    </location>
</feature>
<evidence type="ECO:0000256" key="6">
    <source>
        <dbReference type="ARBA" id="ARBA00023136"/>
    </source>
</evidence>
<feature type="transmembrane region" description="Helical" evidence="8">
    <location>
        <begin position="850"/>
        <end position="867"/>
    </location>
</feature>
<feature type="transmembrane region" description="Helical" evidence="8">
    <location>
        <begin position="158"/>
        <end position="177"/>
    </location>
</feature>
<comment type="similarity">
    <text evidence="2">Belongs to the CSC1 (TC 1.A.17) family.</text>
</comment>
<evidence type="ECO:0000259" key="9">
    <source>
        <dbReference type="Pfam" id="PF02714"/>
    </source>
</evidence>
<feature type="transmembrane region" description="Helical" evidence="8">
    <location>
        <begin position="722"/>
        <end position="744"/>
    </location>
</feature>
<dbReference type="GO" id="GO:0005227">
    <property type="term" value="F:calcium-activated cation channel activity"/>
    <property type="evidence" value="ECO:0007669"/>
    <property type="project" value="InterPro"/>
</dbReference>
<feature type="region of interest" description="Disordered" evidence="7">
    <location>
        <begin position="1044"/>
        <end position="1064"/>
    </location>
</feature>
<keyword evidence="5 8" id="KW-1133">Transmembrane helix</keyword>
<dbReference type="AlphaFoldDB" id="A0A835XJ40"/>
<gene>
    <name evidence="12" type="ORF">HYH03_018986</name>
</gene>
<keyword evidence="13" id="KW-1185">Reference proteome</keyword>
<reference evidence="12" key="1">
    <citation type="journal article" date="2020" name="bioRxiv">
        <title>Comparative genomics of Chlamydomonas.</title>
        <authorList>
            <person name="Craig R.J."/>
            <person name="Hasan A.R."/>
            <person name="Ness R.W."/>
            <person name="Keightley P.D."/>
        </authorList>
    </citation>
    <scope>NUCLEOTIDE SEQUENCE</scope>
    <source>
        <strain evidence="12">CCAP 11/70</strain>
    </source>
</reference>
<feature type="region of interest" description="Disordered" evidence="7">
    <location>
        <begin position="216"/>
        <end position="333"/>
    </location>
</feature>
<evidence type="ECO:0000313" key="13">
    <source>
        <dbReference type="Proteomes" id="UP000612055"/>
    </source>
</evidence>
<dbReference type="InterPro" id="IPR032880">
    <property type="entry name" value="CSC1/OSCA1-like_N"/>
</dbReference>
<feature type="transmembrane region" description="Helical" evidence="8">
    <location>
        <begin position="994"/>
        <end position="1016"/>
    </location>
</feature>
<dbReference type="Pfam" id="PF02714">
    <property type="entry name" value="RSN1_7TM"/>
    <property type="match status" value="1"/>
</dbReference>
<dbReference type="PANTHER" id="PTHR13018">
    <property type="entry name" value="PROBABLE MEMBRANE PROTEIN DUF221-RELATED"/>
    <property type="match status" value="1"/>
</dbReference>
<feature type="domain" description="CSC1/OSCA1-like cytosolic" evidence="11">
    <location>
        <begin position="560"/>
        <end position="707"/>
    </location>
</feature>
<evidence type="ECO:0000256" key="1">
    <source>
        <dbReference type="ARBA" id="ARBA00004141"/>
    </source>
</evidence>
<feature type="domain" description="CSC1/OSCA1-like 7TM region" evidence="9">
    <location>
        <begin position="718"/>
        <end position="987"/>
    </location>
</feature>
<accession>A0A835XJ40</accession>
<organism evidence="12 13">
    <name type="scientific">Edaphochlamys debaryana</name>
    <dbReference type="NCBI Taxonomy" id="47281"/>
    <lineage>
        <taxon>Eukaryota</taxon>
        <taxon>Viridiplantae</taxon>
        <taxon>Chlorophyta</taxon>
        <taxon>core chlorophytes</taxon>
        <taxon>Chlorophyceae</taxon>
        <taxon>CS clade</taxon>
        <taxon>Chlamydomonadales</taxon>
        <taxon>Chlamydomonadales incertae sedis</taxon>
        <taxon>Edaphochlamys</taxon>
    </lineage>
</organism>
<evidence type="ECO:0000256" key="7">
    <source>
        <dbReference type="SAM" id="MobiDB-lite"/>
    </source>
</evidence>
<dbReference type="PANTHER" id="PTHR13018:SF5">
    <property type="entry name" value="RE44586P"/>
    <property type="match status" value="1"/>
</dbReference>
<feature type="domain" description="CSC1/OSCA1-like N-terminal transmembrane" evidence="10">
    <location>
        <begin position="7"/>
        <end position="177"/>
    </location>
</feature>
<dbReference type="EMBL" id="JAEHOE010000274">
    <property type="protein sequence ID" value="KAG2482060.1"/>
    <property type="molecule type" value="Genomic_DNA"/>
</dbReference>
<name>A0A835XJ40_9CHLO</name>
<dbReference type="InterPro" id="IPR045122">
    <property type="entry name" value="Csc1-like"/>
</dbReference>
<feature type="region of interest" description="Disordered" evidence="7">
    <location>
        <begin position="353"/>
        <end position="502"/>
    </location>
</feature>
<dbReference type="Pfam" id="PF14703">
    <property type="entry name" value="PHM7_cyt"/>
    <property type="match status" value="1"/>
</dbReference>
<feature type="compositionally biased region" description="Low complexity" evidence="7">
    <location>
        <begin position="282"/>
        <end position="294"/>
    </location>
</feature>
<feature type="compositionally biased region" description="Low complexity" evidence="7">
    <location>
        <begin position="353"/>
        <end position="364"/>
    </location>
</feature>
<dbReference type="InterPro" id="IPR003864">
    <property type="entry name" value="CSC1/OSCA1-like_7TM"/>
</dbReference>
<comment type="caution">
    <text evidence="12">The sequence shown here is derived from an EMBL/GenBank/DDBJ whole genome shotgun (WGS) entry which is preliminary data.</text>
</comment>
<feature type="compositionally biased region" description="Low complexity" evidence="7">
    <location>
        <begin position="423"/>
        <end position="432"/>
    </location>
</feature>
<feature type="transmembrane region" description="Helical" evidence="8">
    <location>
        <begin position="770"/>
        <end position="790"/>
    </location>
</feature>
<evidence type="ECO:0000259" key="10">
    <source>
        <dbReference type="Pfam" id="PF13967"/>
    </source>
</evidence>
<dbReference type="OrthoDB" id="1689567at2759"/>
<dbReference type="InterPro" id="IPR027815">
    <property type="entry name" value="CSC1/OSCA1-like_cyt"/>
</dbReference>
<feature type="compositionally biased region" description="Basic residues" evidence="7">
    <location>
        <begin position="1049"/>
        <end position="1058"/>
    </location>
</feature>
<proteinExistence type="inferred from homology"/>
<protein>
    <submittedName>
        <fullName evidence="12">Uncharacterized protein</fullName>
    </submittedName>
</protein>
<feature type="transmembrane region" description="Helical" evidence="8">
    <location>
        <begin position="93"/>
        <end position="112"/>
    </location>
</feature>